<dbReference type="EMBL" id="CADCTP010000426">
    <property type="protein sequence ID" value="CAA9291785.1"/>
    <property type="molecule type" value="Genomic_DNA"/>
</dbReference>
<dbReference type="Gene3D" id="1.10.620.20">
    <property type="entry name" value="Ribonucleotide Reductase, subunit A"/>
    <property type="match status" value="1"/>
</dbReference>
<proteinExistence type="predicted"/>
<sequence>MTDLASPPEADFGNPPKLFDGTADLDLTPETADLQYWFDTVPQRTLRGHLLGHAPDVRPTEVVRRPGPLHDALTREVSFRVFAEARTARALGHALLLAPTPATFEFYATQVIDEARHTKAFRQHLVELGIAPDRVEATAEELAGADRDAILIPLEDFVIPVVRDEQDFVAGILLLTILVEGVLAPSFELSERKWRPFDPALADIETGAGIDEVRHLAVGGRIVRDHVAAHPEDVDRLADLVKRGMALMFSLPVLDQLQRWEALFQQGLEQHADLVGDYEIWDGRRLVDTTPDERVQKTFELTGLIHATRLTGMGLGSALG</sequence>
<protein>
    <recommendedName>
        <fullName evidence="2">VlmB-like protein</fullName>
    </recommendedName>
</protein>
<dbReference type="AlphaFoldDB" id="A0A6J4JZN7"/>
<dbReference type="GO" id="GO:0016491">
    <property type="term" value="F:oxidoreductase activity"/>
    <property type="evidence" value="ECO:0007669"/>
    <property type="project" value="InterPro"/>
</dbReference>
<gene>
    <name evidence="1" type="ORF">AVDCRST_MAG41-4431</name>
</gene>
<evidence type="ECO:0008006" key="2">
    <source>
        <dbReference type="Google" id="ProtNLM"/>
    </source>
</evidence>
<dbReference type="InterPro" id="IPR012348">
    <property type="entry name" value="RNR-like"/>
</dbReference>
<accession>A0A6J4JZN7</accession>
<dbReference type="SUPFAM" id="SSF47240">
    <property type="entry name" value="Ferritin-like"/>
    <property type="match status" value="1"/>
</dbReference>
<organism evidence="1">
    <name type="scientific">uncultured Mycobacteriales bacterium</name>
    <dbReference type="NCBI Taxonomy" id="581187"/>
    <lineage>
        <taxon>Bacteria</taxon>
        <taxon>Bacillati</taxon>
        <taxon>Actinomycetota</taxon>
        <taxon>Actinomycetes</taxon>
        <taxon>Mycobacteriales</taxon>
        <taxon>environmental samples</taxon>
    </lineage>
</organism>
<name>A0A6J4JZN7_9ACTN</name>
<reference evidence="1" key="1">
    <citation type="submission" date="2020-02" db="EMBL/GenBank/DDBJ databases">
        <authorList>
            <person name="Meier V. D."/>
        </authorList>
    </citation>
    <scope>NUCLEOTIDE SEQUENCE</scope>
    <source>
        <strain evidence="1">AVDCRST_MAG41</strain>
    </source>
</reference>
<evidence type="ECO:0000313" key="1">
    <source>
        <dbReference type="EMBL" id="CAA9291785.1"/>
    </source>
</evidence>
<dbReference type="InterPro" id="IPR009078">
    <property type="entry name" value="Ferritin-like_SF"/>
</dbReference>